<gene>
    <name evidence="2" type="ORF">HMPREF9944_00725</name>
</gene>
<protein>
    <recommendedName>
        <fullName evidence="1">Putative acyltransferase ACT14924-like acyltransferase domain-containing protein</fullName>
    </recommendedName>
</protein>
<evidence type="ECO:0000259" key="1">
    <source>
        <dbReference type="Pfam" id="PF19576"/>
    </source>
</evidence>
<accession>H1HKN1</accession>
<evidence type="ECO:0000313" key="3">
    <source>
        <dbReference type="Proteomes" id="UP000003167"/>
    </source>
</evidence>
<dbReference type="EMBL" id="AGEK01000016">
    <property type="protein sequence ID" value="EHO73132.1"/>
    <property type="molecule type" value="Genomic_DNA"/>
</dbReference>
<dbReference type="SUPFAM" id="SSF69593">
    <property type="entry name" value="Glycerol-3-phosphate (1)-acyltransferase"/>
    <property type="match status" value="1"/>
</dbReference>
<feature type="domain" description="Putative acyltransferase ACT14924-like acyltransferase" evidence="1">
    <location>
        <begin position="38"/>
        <end position="299"/>
    </location>
</feature>
<organism evidence="2 3">
    <name type="scientific">Segatella maculosa OT 289</name>
    <dbReference type="NCBI Taxonomy" id="999422"/>
    <lineage>
        <taxon>Bacteria</taxon>
        <taxon>Pseudomonadati</taxon>
        <taxon>Bacteroidota</taxon>
        <taxon>Bacteroidia</taxon>
        <taxon>Bacteroidales</taxon>
        <taxon>Prevotellaceae</taxon>
        <taxon>Segatella</taxon>
    </lineage>
</organism>
<dbReference type="HOGENOM" id="CLU_067500_1_0_10"/>
<dbReference type="InterPro" id="IPR045746">
    <property type="entry name" value="ACT14924-like_Acyltransf_dom"/>
</dbReference>
<dbReference type="Proteomes" id="UP000003167">
    <property type="component" value="Unassembled WGS sequence"/>
</dbReference>
<dbReference type="STRING" id="999422.HMPREF9944_00725"/>
<name>H1HKN1_9BACT</name>
<dbReference type="Pfam" id="PF19576">
    <property type="entry name" value="Acyltransf_2"/>
    <property type="match status" value="1"/>
</dbReference>
<evidence type="ECO:0000313" key="2">
    <source>
        <dbReference type="EMBL" id="EHO73132.1"/>
    </source>
</evidence>
<dbReference type="AlphaFoldDB" id="H1HKN1"/>
<dbReference type="PATRIC" id="fig|999422.3.peg.742"/>
<reference evidence="2 3" key="1">
    <citation type="submission" date="2011-12" db="EMBL/GenBank/DDBJ databases">
        <title>The Genome Sequence of Prevotella maculosa OT 289.</title>
        <authorList>
            <consortium name="The Broad Institute Genome Sequencing Platform"/>
            <person name="Earl A."/>
            <person name="Ward D."/>
            <person name="Feldgarden M."/>
            <person name="Gevers D."/>
            <person name="Izard J."/>
            <person name="Blanton J.M."/>
            <person name="Mathney J."/>
            <person name="Tanner A.C."/>
            <person name="Dewhirst F.E."/>
            <person name="Young S.K."/>
            <person name="Zeng Q."/>
            <person name="Gargeya S."/>
            <person name="Fitzgerald M."/>
            <person name="Haas B."/>
            <person name="Abouelleil A."/>
            <person name="Alvarado L."/>
            <person name="Arachchi H.M."/>
            <person name="Berlin A."/>
            <person name="Chapman S.B."/>
            <person name="Gearin G."/>
            <person name="Goldberg J."/>
            <person name="Griggs A."/>
            <person name="Gujja S."/>
            <person name="Hansen M."/>
            <person name="Heiman D."/>
            <person name="Howarth C."/>
            <person name="Larimer J."/>
            <person name="Lui A."/>
            <person name="MacDonald P.J.P."/>
            <person name="McCowen C."/>
            <person name="Montmayeur A."/>
            <person name="Murphy C."/>
            <person name="Neiman D."/>
            <person name="Pearson M."/>
            <person name="Priest M."/>
            <person name="Roberts A."/>
            <person name="Saif S."/>
            <person name="Shea T."/>
            <person name="Sisk P."/>
            <person name="Stolte C."/>
            <person name="Sykes S."/>
            <person name="Wortman J."/>
            <person name="Nusbaum C."/>
            <person name="Birren B."/>
        </authorList>
    </citation>
    <scope>NUCLEOTIDE SEQUENCE [LARGE SCALE GENOMIC DNA]</scope>
    <source>
        <strain evidence="2 3">OT 289</strain>
    </source>
</reference>
<keyword evidence="3" id="KW-1185">Reference proteome</keyword>
<comment type="caution">
    <text evidence="2">The sequence shown here is derived from an EMBL/GenBank/DDBJ whole genome shotgun (WGS) entry which is preliminary data.</text>
</comment>
<sequence length="300" mass="34895">MNIFGLKSDFLEKLMLFLHLVSMINMDEQIEKTIDIDRILKGKMGSKARYVPRFLVVWLKHIIHEDEVNRFLWASRHLEGTDFLTECVRYLDMKLDIVGIENLPDKNDGKLYTFVSNHPLGGQDGVALGSIIGKQYDGKFRYLVNDLLLNLPGLKPVSIGINKTGKQSRDFPRMVEAGFKGENHLLMFPAGLNSRKINGKIHDLPWKKTFITKSVETHRDVVPIHFGGRNSERFYRIARFSDRWLPFNLAMLFLVDEMYKNVGKTFRVTIGKPIPWQTFNKSRTPMEWAEFVEDRVYELQ</sequence>
<proteinExistence type="predicted"/>